<comment type="caution">
    <text evidence="1">The sequence shown here is derived from an EMBL/GenBank/DDBJ whole genome shotgun (WGS) entry which is preliminary data.</text>
</comment>
<gene>
    <name evidence="1" type="ORF">IZO911_LOCUS40814</name>
    <name evidence="2" type="ORF">KXQ929_LOCUS33338</name>
</gene>
<evidence type="ECO:0000313" key="1">
    <source>
        <dbReference type="EMBL" id="CAF1423394.1"/>
    </source>
</evidence>
<dbReference type="Proteomes" id="UP000663868">
    <property type="component" value="Unassembled WGS sequence"/>
</dbReference>
<evidence type="ECO:0000313" key="2">
    <source>
        <dbReference type="EMBL" id="CAF4080849.1"/>
    </source>
</evidence>
<organism evidence="1 3">
    <name type="scientific">Adineta steineri</name>
    <dbReference type="NCBI Taxonomy" id="433720"/>
    <lineage>
        <taxon>Eukaryota</taxon>
        <taxon>Metazoa</taxon>
        <taxon>Spiralia</taxon>
        <taxon>Gnathifera</taxon>
        <taxon>Rotifera</taxon>
        <taxon>Eurotatoria</taxon>
        <taxon>Bdelloidea</taxon>
        <taxon>Adinetida</taxon>
        <taxon>Adinetidae</taxon>
        <taxon>Adineta</taxon>
    </lineage>
</organism>
<name>A0A815MJ67_9BILA</name>
<dbReference type="AlphaFoldDB" id="A0A815MJ67"/>
<reference evidence="1" key="1">
    <citation type="submission" date="2021-02" db="EMBL/GenBank/DDBJ databases">
        <authorList>
            <person name="Nowell W R."/>
        </authorList>
    </citation>
    <scope>NUCLEOTIDE SEQUENCE</scope>
</reference>
<proteinExistence type="predicted"/>
<dbReference type="EMBL" id="CAJNOE010001439">
    <property type="protein sequence ID" value="CAF1423394.1"/>
    <property type="molecule type" value="Genomic_DNA"/>
</dbReference>
<accession>A0A815MJ67</accession>
<dbReference type="EMBL" id="CAJOBB010004247">
    <property type="protein sequence ID" value="CAF4080849.1"/>
    <property type="molecule type" value="Genomic_DNA"/>
</dbReference>
<protein>
    <submittedName>
        <fullName evidence="1">Uncharacterized protein</fullName>
    </submittedName>
</protein>
<sequence length="244" mass="28717">MSSPDHNQDESIKCDTFDQHERHLLDEQLDWLTVDHDDLKEDILERIARPKYHPSMAIIDRWEEQAIARIRYTAILARRTLFNALDKHILEISKTLNKLTPKLCEARWHTKSFDKNDIQEWNNILRELKKTPIFPATIDKINYIPELTIDLRTQYQSPHYETESYGLVSFIYDSSDSTTMSNENQDEPIYENIPNSPSLDSETIKNDTVTLNTVQIITPENALVNEKQQNKQINREFSFDVIIR</sequence>
<evidence type="ECO:0000313" key="3">
    <source>
        <dbReference type="Proteomes" id="UP000663860"/>
    </source>
</evidence>
<dbReference type="Proteomes" id="UP000663860">
    <property type="component" value="Unassembled WGS sequence"/>
</dbReference>